<dbReference type="GO" id="GO:0016998">
    <property type="term" value="P:cell wall macromolecule catabolic process"/>
    <property type="evidence" value="ECO:0007669"/>
    <property type="project" value="InterPro"/>
</dbReference>
<sequence length="171" mass="19511">MGMIKDGMCSMDYDDIAKMIKRHEGGPHNVYLDSVGVPTCGWGHALHVGSEVPAYIAERFFYLDFKKAIEDYNRMELHLDTVRKAVIIDMLFNLGYKGLMKFKNMIAALRSGDYEKAADEMMDSKWHGQVGLRALELENMMRDGGDACRPRLPASDPMILSSDKETLWRQR</sequence>
<accession>A0A6M3J136</accession>
<protein>
    <submittedName>
        <fullName evidence="4">Putative glycoside hydrolase</fullName>
    </submittedName>
</protein>
<dbReference type="InterPro" id="IPR023346">
    <property type="entry name" value="Lysozyme-like_dom_sf"/>
</dbReference>
<evidence type="ECO:0000256" key="2">
    <source>
        <dbReference type="ARBA" id="ARBA00022638"/>
    </source>
</evidence>
<dbReference type="GO" id="GO:0009253">
    <property type="term" value="P:peptidoglycan catabolic process"/>
    <property type="evidence" value="ECO:0007669"/>
    <property type="project" value="InterPro"/>
</dbReference>
<dbReference type="PANTHER" id="PTHR37406:SF1">
    <property type="entry name" value="T4-TYPE LYSOZYME 1-RELATED"/>
    <property type="match status" value="1"/>
</dbReference>
<feature type="region of interest" description="Disordered" evidence="3">
    <location>
        <begin position="151"/>
        <end position="171"/>
    </location>
</feature>
<dbReference type="Pfam" id="PF00959">
    <property type="entry name" value="Phage_lysozyme"/>
    <property type="match status" value="1"/>
</dbReference>
<dbReference type="Gene3D" id="1.10.530.40">
    <property type="match status" value="1"/>
</dbReference>
<feature type="compositionally biased region" description="Basic and acidic residues" evidence="3">
    <location>
        <begin position="162"/>
        <end position="171"/>
    </location>
</feature>
<dbReference type="InterPro" id="IPR002196">
    <property type="entry name" value="Glyco_hydro_24"/>
</dbReference>
<evidence type="ECO:0000256" key="1">
    <source>
        <dbReference type="ARBA" id="ARBA00022529"/>
    </source>
</evidence>
<evidence type="ECO:0000256" key="3">
    <source>
        <dbReference type="SAM" id="MobiDB-lite"/>
    </source>
</evidence>
<proteinExistence type="predicted"/>
<evidence type="ECO:0000313" key="4">
    <source>
        <dbReference type="EMBL" id="QJA63045.1"/>
    </source>
</evidence>
<keyword evidence="4" id="KW-0378">Hydrolase</keyword>
<dbReference type="SUPFAM" id="SSF53955">
    <property type="entry name" value="Lysozyme-like"/>
    <property type="match status" value="1"/>
</dbReference>
<dbReference type="GO" id="GO:0042742">
    <property type="term" value="P:defense response to bacterium"/>
    <property type="evidence" value="ECO:0007669"/>
    <property type="project" value="UniProtKB-KW"/>
</dbReference>
<dbReference type="AlphaFoldDB" id="A0A6M3J136"/>
<dbReference type="GO" id="GO:0031640">
    <property type="term" value="P:killing of cells of another organism"/>
    <property type="evidence" value="ECO:0007669"/>
    <property type="project" value="UniProtKB-KW"/>
</dbReference>
<name>A0A6M3J136_9ZZZZ</name>
<dbReference type="InterPro" id="IPR052619">
    <property type="entry name" value="Phage_lysozyme-like"/>
</dbReference>
<gene>
    <name evidence="4" type="ORF">MM415B00664_0036</name>
</gene>
<dbReference type="EMBL" id="MT141488">
    <property type="protein sequence ID" value="QJA63045.1"/>
    <property type="molecule type" value="Genomic_DNA"/>
</dbReference>
<dbReference type="PANTHER" id="PTHR37406">
    <property type="entry name" value="T4-TYPE LYSOZYME 1-RELATED"/>
    <property type="match status" value="1"/>
</dbReference>
<dbReference type="InterPro" id="IPR023347">
    <property type="entry name" value="Lysozyme_dom_sf"/>
</dbReference>
<keyword evidence="1" id="KW-0929">Antimicrobial</keyword>
<dbReference type="GO" id="GO:0003796">
    <property type="term" value="F:lysozyme activity"/>
    <property type="evidence" value="ECO:0007669"/>
    <property type="project" value="InterPro"/>
</dbReference>
<organism evidence="4">
    <name type="scientific">viral metagenome</name>
    <dbReference type="NCBI Taxonomy" id="1070528"/>
    <lineage>
        <taxon>unclassified sequences</taxon>
        <taxon>metagenomes</taxon>
        <taxon>organismal metagenomes</taxon>
    </lineage>
</organism>
<keyword evidence="2" id="KW-0081">Bacteriolytic enzyme</keyword>
<reference evidence="4" key="1">
    <citation type="submission" date="2020-03" db="EMBL/GenBank/DDBJ databases">
        <title>The deep terrestrial virosphere.</title>
        <authorList>
            <person name="Holmfeldt K."/>
            <person name="Nilsson E."/>
            <person name="Simone D."/>
            <person name="Lopez-Fernandez M."/>
            <person name="Wu X."/>
            <person name="de Brujin I."/>
            <person name="Lundin D."/>
            <person name="Andersson A."/>
            <person name="Bertilsson S."/>
            <person name="Dopson M."/>
        </authorList>
    </citation>
    <scope>NUCLEOTIDE SEQUENCE</scope>
    <source>
        <strain evidence="4">MM415B00664</strain>
    </source>
</reference>